<reference evidence="1 2" key="1">
    <citation type="journal article" date="2016" name="Nat. Commun.">
        <title>Thousands of microbial genomes shed light on interconnected biogeochemical processes in an aquifer system.</title>
        <authorList>
            <person name="Anantharaman K."/>
            <person name="Brown C.T."/>
            <person name="Hug L.A."/>
            <person name="Sharon I."/>
            <person name="Castelle C.J."/>
            <person name="Probst A.J."/>
            <person name="Thomas B.C."/>
            <person name="Singh A."/>
            <person name="Wilkins M.J."/>
            <person name="Karaoz U."/>
            <person name="Brodie E.L."/>
            <person name="Williams K.H."/>
            <person name="Hubbard S.S."/>
            <person name="Banfield J.F."/>
        </authorList>
    </citation>
    <scope>NUCLEOTIDE SEQUENCE [LARGE SCALE GENOMIC DNA]</scope>
</reference>
<proteinExistence type="predicted"/>
<accession>A0A1F5R0Q8</accession>
<comment type="caution">
    <text evidence="1">The sequence shown here is derived from an EMBL/GenBank/DDBJ whole genome shotgun (WGS) entry which is preliminary data.</text>
</comment>
<protein>
    <submittedName>
        <fullName evidence="1">Uncharacterized protein</fullName>
    </submittedName>
</protein>
<evidence type="ECO:0000313" key="1">
    <source>
        <dbReference type="EMBL" id="OGF08072.1"/>
    </source>
</evidence>
<dbReference type="Proteomes" id="UP000177230">
    <property type="component" value="Unassembled WGS sequence"/>
</dbReference>
<organism evidence="1 2">
    <name type="scientific">Candidatus Edwardsbacteria bacterium GWF2_54_11</name>
    <dbReference type="NCBI Taxonomy" id="1817851"/>
    <lineage>
        <taxon>Bacteria</taxon>
        <taxon>Candidatus Edwardsiibacteriota</taxon>
    </lineage>
</organism>
<evidence type="ECO:0000313" key="2">
    <source>
        <dbReference type="Proteomes" id="UP000177230"/>
    </source>
</evidence>
<sequence>MRTSTAITIAVLGLWLGYSGAESISPIRKSIMIAGDPAVNEYRLGAPFVFAGSDSALVGGKLLLRNLDYVIDYNQGTIYLASPLAWGDTLNIIYSALPLQIPPHRQHLQLFPDTFELISLPASVRPAGSDSLSQWLQARDGQLRFGGSKSVGISLGSGRDLSLDQSLNVRVNGRLGEDLEVNALLSDQGMPVSGSTQELSQIDKIFIQANSSNWSAVVGDYDLSYHRQQLLNVQRQLQGLDAAFSYRSNSLGFSVSSAKGKPGYVRFSGRDGVQGPYQLTVPEGSNFFRVLANSDRIWLDGTLLQRGSDRDYTLDYDRGQILFTPRRMITDDSRITAEFEYSLESFSRNLYFVSSDLYAGKNLLISSAYYQESDDPKQPSAGEMNDVWRSVLTEAGDDTTKLWGDGGSLADSGNGDYDKPDSVYLYAGRGLGQYAVSFTWMGSGKGDYVYDSVLGAFVYAGQGKGDYAALKRYPRPEEFRSLGLQLKTLWEGGRLAVNGARTWKDLNTLSSQDDGDNAGDGGKYDLLWRRDTLGWGGFEVSGRGISYGSDFRPELSLAEGDFESRWGLGGWTGLKKNDPLEGQRSQEYKAGYWPAGYLKVGGGWGRLNLRDGLWLRKYQGSTSFKPWPALSVSYDYRKTLLGRAWIDSLLSSAGRQEHRTEADLSRGIVSYQAGGSNTLDDIYYHSGASSGGRIMEGFLGFACRPKKLNWGSRYSRREDLSRDSLGQIWQGTSHTDQVSSFLKYGTGGSLALSLDHTYRSKVLRPNSPGQGQKSNLGLLRVDHSAWQQSLRTGLDYSLNATEARLLKEVYVKVPDRAGDYSYDSLSGAYYPDTAGNYLKQILEEGPSSRASEISARSYLQFNPGQYFSPAWWTGFRLDLAALSAVKSLRKLNPALLATLPSLESHPRDISGSMELSGDVGYYAGGGWNARLLYRWRRDRDNQTLATATVRRSNERKAELGYPLDDRTRLSFYFSSNITEAYNDLVGLESSARPDVLGTDILHSLSRQLDLNARLEAGRERIQRYNLPVPVTNFQHWSLSPGLSRKLSLSGQLRLEAGATYRKADQPWENIPLEFRYTRPLDWTKTWRATYDYRMNSYFTISSSYDGRKEAGNRTAHNGRMEVRAYF</sequence>
<dbReference type="EMBL" id="MFFM01000049">
    <property type="protein sequence ID" value="OGF08072.1"/>
    <property type="molecule type" value="Genomic_DNA"/>
</dbReference>
<gene>
    <name evidence="1" type="ORF">A2024_04915</name>
</gene>
<dbReference type="AlphaFoldDB" id="A0A1F5R0Q8"/>
<name>A0A1F5R0Q8_9BACT</name>